<dbReference type="PROSITE" id="PS50011">
    <property type="entry name" value="PROTEIN_KINASE_DOM"/>
    <property type="match status" value="1"/>
</dbReference>
<dbReference type="SMART" id="SM00220">
    <property type="entry name" value="S_TKc"/>
    <property type="match status" value="1"/>
</dbReference>
<dbReference type="PROSITE" id="PS00107">
    <property type="entry name" value="PROTEIN_KINASE_ATP"/>
    <property type="match status" value="1"/>
</dbReference>
<dbReference type="InterPro" id="IPR000719">
    <property type="entry name" value="Prot_kinase_dom"/>
</dbReference>
<feature type="region of interest" description="Disordered" evidence="17">
    <location>
        <begin position="1194"/>
        <end position="1252"/>
    </location>
</feature>
<dbReference type="GO" id="GO:0070374">
    <property type="term" value="P:positive regulation of ERK1 and ERK2 cascade"/>
    <property type="evidence" value="ECO:0007669"/>
    <property type="project" value="TreeGrafter"/>
</dbReference>
<comment type="catalytic activity">
    <reaction evidence="15">
        <text>L-tyrosyl-[protein] + ATP = O-phospho-L-tyrosyl-[protein] + ADP + H(+)</text>
        <dbReference type="Rhea" id="RHEA:10596"/>
        <dbReference type="Rhea" id="RHEA-COMP:10136"/>
        <dbReference type="Rhea" id="RHEA-COMP:20101"/>
        <dbReference type="ChEBI" id="CHEBI:15378"/>
        <dbReference type="ChEBI" id="CHEBI:30616"/>
        <dbReference type="ChEBI" id="CHEBI:46858"/>
        <dbReference type="ChEBI" id="CHEBI:61978"/>
        <dbReference type="ChEBI" id="CHEBI:456216"/>
        <dbReference type="EC" id="2.7.12.1"/>
    </reaction>
</comment>
<feature type="compositionally biased region" description="Low complexity" evidence="17">
    <location>
        <begin position="323"/>
        <end position="336"/>
    </location>
</feature>
<feature type="region of interest" description="Disordered" evidence="17">
    <location>
        <begin position="104"/>
        <end position="124"/>
    </location>
</feature>
<dbReference type="Proteomes" id="UP000790347">
    <property type="component" value="Unassembled WGS sequence"/>
</dbReference>
<dbReference type="InterPro" id="IPR008271">
    <property type="entry name" value="Ser/Thr_kinase_AS"/>
</dbReference>
<evidence type="ECO:0000256" key="6">
    <source>
        <dbReference type="ARBA" id="ARBA00022741"/>
    </source>
</evidence>
<dbReference type="GO" id="GO:0004713">
    <property type="term" value="F:protein tyrosine kinase activity"/>
    <property type="evidence" value="ECO:0007669"/>
    <property type="project" value="UniProtKB-KW"/>
</dbReference>
<organism evidence="19 20">
    <name type="scientific">Dermatophagoides farinae</name>
    <name type="common">American house dust mite</name>
    <dbReference type="NCBI Taxonomy" id="6954"/>
    <lineage>
        <taxon>Eukaryota</taxon>
        <taxon>Metazoa</taxon>
        <taxon>Ecdysozoa</taxon>
        <taxon>Arthropoda</taxon>
        <taxon>Chelicerata</taxon>
        <taxon>Arachnida</taxon>
        <taxon>Acari</taxon>
        <taxon>Acariformes</taxon>
        <taxon>Sarcoptiformes</taxon>
        <taxon>Astigmata</taxon>
        <taxon>Psoroptidia</taxon>
        <taxon>Analgoidea</taxon>
        <taxon>Pyroglyphidae</taxon>
        <taxon>Dermatophagoidinae</taxon>
        <taxon>Dermatophagoides</taxon>
    </lineage>
</organism>
<evidence type="ECO:0000313" key="20">
    <source>
        <dbReference type="Proteomes" id="UP000790347"/>
    </source>
</evidence>
<dbReference type="InterPro" id="IPR011009">
    <property type="entry name" value="Kinase-like_dom_sf"/>
</dbReference>
<feature type="compositionally biased region" description="Polar residues" evidence="17">
    <location>
        <begin position="1201"/>
        <end position="1213"/>
    </location>
</feature>
<evidence type="ECO:0000256" key="15">
    <source>
        <dbReference type="ARBA" id="ARBA00051680"/>
    </source>
</evidence>
<keyword evidence="7" id="KW-0418">Kinase</keyword>
<comment type="catalytic activity">
    <reaction evidence="14">
        <text>L-threonyl-[protein] + ATP = O-phospho-L-threonyl-[protein] + ADP + H(+)</text>
        <dbReference type="Rhea" id="RHEA:46608"/>
        <dbReference type="Rhea" id="RHEA-COMP:11060"/>
        <dbReference type="Rhea" id="RHEA-COMP:11605"/>
        <dbReference type="ChEBI" id="CHEBI:15378"/>
        <dbReference type="ChEBI" id="CHEBI:30013"/>
        <dbReference type="ChEBI" id="CHEBI:30616"/>
        <dbReference type="ChEBI" id="CHEBI:61977"/>
        <dbReference type="ChEBI" id="CHEBI:456216"/>
        <dbReference type="EC" id="2.7.12.1"/>
    </reaction>
</comment>
<name>A0A922LA50_DERFA</name>
<dbReference type="GO" id="GO:0005524">
    <property type="term" value="F:ATP binding"/>
    <property type="evidence" value="ECO:0007669"/>
    <property type="project" value="UniProtKB-UniRule"/>
</dbReference>
<keyword evidence="5" id="KW-0808">Transferase</keyword>
<evidence type="ECO:0000313" key="19">
    <source>
        <dbReference type="EMBL" id="KAH9520795.1"/>
    </source>
</evidence>
<evidence type="ECO:0000256" key="16">
    <source>
        <dbReference type="PROSITE-ProRule" id="PRU10141"/>
    </source>
</evidence>
<feature type="binding site" evidence="16">
    <location>
        <position position="889"/>
    </location>
    <ligand>
        <name>ATP</name>
        <dbReference type="ChEBI" id="CHEBI:30616"/>
    </ligand>
</feature>
<evidence type="ECO:0000256" key="13">
    <source>
        <dbReference type="ARBA" id="ARBA00049003"/>
    </source>
</evidence>
<protein>
    <recommendedName>
        <fullName evidence="10">Dual serine/threonine and tyrosine protein kinase</fullName>
        <ecNumber evidence="2">2.7.12.1</ecNumber>
    </recommendedName>
    <alternativeName>
        <fullName evidence="12">Dusty protein kinase</fullName>
    </alternativeName>
    <alternativeName>
        <fullName evidence="11">Receptor-interacting serine/threonine-protein kinase 5</fullName>
    </alternativeName>
</protein>
<keyword evidence="3" id="KW-0963">Cytoplasm</keyword>
<dbReference type="GO" id="GO:0004712">
    <property type="term" value="F:protein serine/threonine/tyrosine kinase activity"/>
    <property type="evidence" value="ECO:0007669"/>
    <property type="project" value="UniProtKB-EC"/>
</dbReference>
<evidence type="ECO:0000256" key="4">
    <source>
        <dbReference type="ARBA" id="ARBA00022527"/>
    </source>
</evidence>
<feature type="compositionally biased region" description="Polar residues" evidence="17">
    <location>
        <begin position="309"/>
        <end position="319"/>
    </location>
</feature>
<evidence type="ECO:0000256" key="14">
    <source>
        <dbReference type="ARBA" id="ARBA00049308"/>
    </source>
</evidence>
<evidence type="ECO:0000256" key="17">
    <source>
        <dbReference type="SAM" id="MobiDB-lite"/>
    </source>
</evidence>
<dbReference type="InterPro" id="IPR051302">
    <property type="entry name" value="Dual_SerThr-Tyr_Kinase"/>
</dbReference>
<keyword evidence="4" id="KW-0723">Serine/threonine-protein kinase</keyword>
<dbReference type="GO" id="GO:0044344">
    <property type="term" value="P:cellular response to fibroblast growth factor stimulus"/>
    <property type="evidence" value="ECO:0007669"/>
    <property type="project" value="TreeGrafter"/>
</dbReference>
<keyword evidence="8 16" id="KW-0067">ATP-binding</keyword>
<evidence type="ECO:0000256" key="11">
    <source>
        <dbReference type="ARBA" id="ARBA00041268"/>
    </source>
</evidence>
<sequence length="1333" mass="150430">MAGQSRPQSEKLNQTNTANTGAAAVAAAVNHVIQNAGGGGVNGVGVGVGHRHGHSSGYSSQQNVNLLLQQRGQSGGPVGDNGNVVGDGNGMATIKQTTMNLKSSFVPYDDLEDDDDDDDDDEDVEFGEDEMLSQTDFVNEMTTMEIVLPHELLEKNLQIRVAPDVESFDLIYRTTFSRTNPIIIYCFERSDEMLTETDRRHLQQLRQRMPSTPIFFAHIMDFNSVYHHHPAGAYPYHAHPSYPLTNPNGSQTHYPSSNMYRFTMDPPVAPSRISAKISNVKQQQQKQQPQPQPQIIVDHMNDEVKSNLNQTKSNGNSCSAEFIPNITNPTTKTTTTTMNMTKTTTAKKLPARRNTHCLGEQPIGLVSLKRSESTSSTHSSPCTLPSQTTSSSSSSLSCSNNTTQSKSMQSINKSQSYLQGSEFIWKQLREMGFFQEMPSTVALQAPMDRRQKHQSNGYYIINDRPFKCSKQNADNGMDVSSRFICHSYEFCYFVDFFRSILKSNLVVAATLLNEIHNQFIQYYIFTAFDMTWNLNYCIPKRLEYARKKEAELYMSLMGIANRKQEEIRQLIGETLQFMRDDILTQASSYRFGNPVFNTNPMVSAAEVKHCAEEIQDFVFMTLNRAIAVKLIGSVDIMRESFIGTLQRCLKQLEEYRQRRDTFGFGGGNGGGGGGGHLINNGHNNKHLIADNMKMVPVNPKLINGHYNHHHQRVQEEKIDLALSRLLNLAYSIEINANSCSSMLRIFWEKMKNFFLMLSIAWKPTCRIDAEWKRKVSADLLDNLSEAKLAKCICTQFREKLKLAHETFLNSLANLETTLVTRLKEIDHRRQQVRKNDAPLFARLALESTSFIDAILYGSPELGKEIGRGQYGVVFSTKKSWGNYSRIAVKSIMICDDKHWNDLAMEFYYTRSLPETDRIVQIRGSIIEHNYNGASSYVYLIMDRMVRDLYVGLKSGLEWLQRLQIAFDVVHGLRFLHNHGLIHRDIKLKNVLLDKYNRAKITDLGFCKSEVMISGSIVGTPIHMAPEVFTGKYDSMVDVYAFGILFWYICAGSVELPQIFEQCHNKDHLWIAVKKGLRPEKLAIFDDECFNLMERCWAGDPLKRPLLGEVEEVLLDIKMRHEREYYTNNPIQITNNGNNVDVIRQEYLNGRKTLPKGFSPRTKRLSIQEQQQQQFIRQMNAVAATTAATTATTAMAIPNPNPTMGGSLSPTKNITKIPLPLPSSTSSSPQQQLPPSSSSTSSSSNVTDTTVKTVTTTTTNNELATIVNKPIYENEKLIKNPITIINDNNNHHHDDPDDEDRMKMKTEMKIINSSPPLSTFSDTDITTKIATAIV</sequence>
<evidence type="ECO:0000256" key="9">
    <source>
        <dbReference type="ARBA" id="ARBA00023137"/>
    </source>
</evidence>
<comment type="caution">
    <text evidence="19">The sequence shown here is derived from an EMBL/GenBank/DDBJ whole genome shotgun (WGS) entry which is preliminary data.</text>
</comment>
<evidence type="ECO:0000256" key="3">
    <source>
        <dbReference type="ARBA" id="ARBA00022490"/>
    </source>
</evidence>
<dbReference type="EC" id="2.7.12.1" evidence="2"/>
<feature type="region of interest" description="Disordered" evidence="17">
    <location>
        <begin position="352"/>
        <end position="411"/>
    </location>
</feature>
<dbReference type="GO" id="GO:0005737">
    <property type="term" value="C:cytoplasm"/>
    <property type="evidence" value="ECO:0007669"/>
    <property type="project" value="UniProtKB-SubCell"/>
</dbReference>
<comment type="catalytic activity">
    <reaction evidence="13">
        <text>L-seryl-[protein] + ATP = O-phospho-L-seryl-[protein] + ADP + H(+)</text>
        <dbReference type="Rhea" id="RHEA:17989"/>
        <dbReference type="Rhea" id="RHEA-COMP:9863"/>
        <dbReference type="Rhea" id="RHEA-COMP:11604"/>
        <dbReference type="ChEBI" id="CHEBI:15378"/>
        <dbReference type="ChEBI" id="CHEBI:29999"/>
        <dbReference type="ChEBI" id="CHEBI:30616"/>
        <dbReference type="ChEBI" id="CHEBI:83421"/>
        <dbReference type="ChEBI" id="CHEBI:456216"/>
        <dbReference type="EC" id="2.7.12.1"/>
    </reaction>
</comment>
<feature type="domain" description="Protein kinase" evidence="18">
    <location>
        <begin position="859"/>
        <end position="1114"/>
    </location>
</feature>
<proteinExistence type="predicted"/>
<keyword evidence="6 16" id="KW-0547">Nucleotide-binding</keyword>
<keyword evidence="20" id="KW-1185">Reference proteome</keyword>
<dbReference type="PROSITE" id="PS00108">
    <property type="entry name" value="PROTEIN_KINASE_ST"/>
    <property type="match status" value="1"/>
</dbReference>
<dbReference type="PANTHER" id="PTHR46392">
    <property type="entry name" value="DUAL SERINE/THREONINE AND TYROSINE PROTEIN KINASE"/>
    <property type="match status" value="1"/>
</dbReference>
<evidence type="ECO:0000256" key="1">
    <source>
        <dbReference type="ARBA" id="ARBA00004496"/>
    </source>
</evidence>
<dbReference type="EMBL" id="ASGP02000002">
    <property type="protein sequence ID" value="KAH9520795.1"/>
    <property type="molecule type" value="Genomic_DNA"/>
</dbReference>
<gene>
    <name evidence="19" type="ORF">DERF_004486</name>
</gene>
<feature type="compositionally biased region" description="Low complexity" evidence="17">
    <location>
        <begin position="1221"/>
        <end position="1252"/>
    </location>
</feature>
<evidence type="ECO:0000256" key="8">
    <source>
        <dbReference type="ARBA" id="ARBA00022840"/>
    </source>
</evidence>
<evidence type="ECO:0000256" key="10">
    <source>
        <dbReference type="ARBA" id="ARBA00040421"/>
    </source>
</evidence>
<feature type="compositionally biased region" description="Low complexity" evidence="17">
    <location>
        <begin position="365"/>
        <end position="405"/>
    </location>
</feature>
<keyword evidence="9" id="KW-0829">Tyrosine-protein kinase</keyword>
<dbReference type="SUPFAM" id="SSF56112">
    <property type="entry name" value="Protein kinase-like (PK-like)"/>
    <property type="match status" value="1"/>
</dbReference>
<reference evidence="19" key="1">
    <citation type="submission" date="2013-05" db="EMBL/GenBank/DDBJ databases">
        <authorList>
            <person name="Yim A.K.Y."/>
            <person name="Chan T.F."/>
            <person name="Ji K.M."/>
            <person name="Liu X.Y."/>
            <person name="Zhou J.W."/>
            <person name="Li R.Q."/>
            <person name="Yang K.Y."/>
            <person name="Li J."/>
            <person name="Li M."/>
            <person name="Law P.T.W."/>
            <person name="Wu Y.L."/>
            <person name="Cai Z.L."/>
            <person name="Qin H."/>
            <person name="Bao Y."/>
            <person name="Leung R.K.K."/>
            <person name="Ng P.K.S."/>
            <person name="Zou J."/>
            <person name="Zhong X.J."/>
            <person name="Ran P.X."/>
            <person name="Zhong N.S."/>
            <person name="Liu Z.G."/>
            <person name="Tsui S.K.W."/>
        </authorList>
    </citation>
    <scope>NUCLEOTIDE SEQUENCE</scope>
    <source>
        <strain evidence="19">Derf</strain>
        <tissue evidence="19">Whole organism</tissue>
    </source>
</reference>
<feature type="region of interest" description="Disordered" evidence="17">
    <location>
        <begin position="309"/>
        <end position="336"/>
    </location>
</feature>
<evidence type="ECO:0000256" key="7">
    <source>
        <dbReference type="ARBA" id="ARBA00022777"/>
    </source>
</evidence>
<comment type="subcellular location">
    <subcellularLocation>
        <location evidence="1">Cytoplasm</location>
    </subcellularLocation>
</comment>
<evidence type="ECO:0000256" key="5">
    <source>
        <dbReference type="ARBA" id="ARBA00022679"/>
    </source>
</evidence>
<dbReference type="PANTHER" id="PTHR46392:SF1">
    <property type="entry name" value="DUAL SERINE_THREONINE AND TYROSINE PROTEIN KINASE"/>
    <property type="match status" value="1"/>
</dbReference>
<dbReference type="GO" id="GO:0045743">
    <property type="term" value="P:positive regulation of fibroblast growth factor receptor signaling pathway"/>
    <property type="evidence" value="ECO:0007669"/>
    <property type="project" value="TreeGrafter"/>
</dbReference>
<dbReference type="GO" id="GO:0043066">
    <property type="term" value="P:negative regulation of apoptotic process"/>
    <property type="evidence" value="ECO:0007669"/>
    <property type="project" value="TreeGrafter"/>
</dbReference>
<dbReference type="Pfam" id="PF00069">
    <property type="entry name" value="Pkinase"/>
    <property type="match status" value="1"/>
</dbReference>
<evidence type="ECO:0000259" key="18">
    <source>
        <dbReference type="PROSITE" id="PS50011"/>
    </source>
</evidence>
<dbReference type="InterPro" id="IPR017441">
    <property type="entry name" value="Protein_kinase_ATP_BS"/>
</dbReference>
<dbReference type="GO" id="GO:0004674">
    <property type="term" value="F:protein serine/threonine kinase activity"/>
    <property type="evidence" value="ECO:0007669"/>
    <property type="project" value="UniProtKB-KW"/>
</dbReference>
<reference evidence="19" key="2">
    <citation type="journal article" date="2022" name="Res Sq">
        <title>Comparative Genomics Reveals Insights into the Divergent Evolution of Astigmatic Mites and Household Pest Adaptations.</title>
        <authorList>
            <person name="Xiong Q."/>
            <person name="Wan A.T.-Y."/>
            <person name="Liu X.-Y."/>
            <person name="Fung C.S.-H."/>
            <person name="Xiao X."/>
            <person name="Malainual N."/>
            <person name="Hou J."/>
            <person name="Wang L."/>
            <person name="Wang M."/>
            <person name="Yang K."/>
            <person name="Cui Y."/>
            <person name="Leung E."/>
            <person name="Nong W."/>
            <person name="Shin S.-K."/>
            <person name="Au S."/>
            <person name="Jeong K.Y."/>
            <person name="Chew F.T."/>
            <person name="Hui J."/>
            <person name="Leung T.F."/>
            <person name="Tungtrongchitr A."/>
            <person name="Zhong N."/>
            <person name="Liu Z."/>
            <person name="Tsui S."/>
        </authorList>
    </citation>
    <scope>NUCLEOTIDE SEQUENCE</scope>
    <source>
        <strain evidence="19">Derf</strain>
        <tissue evidence="19">Whole organism</tissue>
    </source>
</reference>
<dbReference type="Gene3D" id="1.10.510.10">
    <property type="entry name" value="Transferase(Phosphotransferase) domain 1"/>
    <property type="match status" value="1"/>
</dbReference>
<accession>A0A922LA50</accession>
<evidence type="ECO:0000256" key="12">
    <source>
        <dbReference type="ARBA" id="ARBA00042638"/>
    </source>
</evidence>
<feature type="compositionally biased region" description="Acidic residues" evidence="17">
    <location>
        <begin position="109"/>
        <end position="124"/>
    </location>
</feature>
<dbReference type="Gene3D" id="3.30.200.20">
    <property type="entry name" value="Phosphorylase Kinase, domain 1"/>
    <property type="match status" value="1"/>
</dbReference>
<evidence type="ECO:0000256" key="2">
    <source>
        <dbReference type="ARBA" id="ARBA00013203"/>
    </source>
</evidence>